<accession>A0A5C7IDK1</accession>
<dbReference type="Proteomes" id="UP000323000">
    <property type="component" value="Chromosome 3"/>
</dbReference>
<organism evidence="2 3">
    <name type="scientific">Acer yangbiense</name>
    <dbReference type="NCBI Taxonomy" id="1000413"/>
    <lineage>
        <taxon>Eukaryota</taxon>
        <taxon>Viridiplantae</taxon>
        <taxon>Streptophyta</taxon>
        <taxon>Embryophyta</taxon>
        <taxon>Tracheophyta</taxon>
        <taxon>Spermatophyta</taxon>
        <taxon>Magnoliopsida</taxon>
        <taxon>eudicotyledons</taxon>
        <taxon>Gunneridae</taxon>
        <taxon>Pentapetalae</taxon>
        <taxon>rosids</taxon>
        <taxon>malvids</taxon>
        <taxon>Sapindales</taxon>
        <taxon>Sapindaceae</taxon>
        <taxon>Hippocastanoideae</taxon>
        <taxon>Acereae</taxon>
        <taxon>Acer</taxon>
    </lineage>
</organism>
<evidence type="ECO:0000313" key="3">
    <source>
        <dbReference type="Proteomes" id="UP000323000"/>
    </source>
</evidence>
<feature type="domain" description="DUF4283" evidence="1">
    <location>
        <begin position="4"/>
        <end position="63"/>
    </location>
</feature>
<dbReference type="OrthoDB" id="10573674at2759"/>
<keyword evidence="3" id="KW-1185">Reference proteome</keyword>
<gene>
    <name evidence="2" type="ORF">EZV62_008409</name>
</gene>
<dbReference type="InterPro" id="IPR025558">
    <property type="entry name" value="DUF4283"/>
</dbReference>
<reference evidence="3" key="1">
    <citation type="journal article" date="2019" name="Gigascience">
        <title>De novo genome assembly of the endangered Acer yangbiense, a plant species with extremely small populations endemic to Yunnan Province, China.</title>
        <authorList>
            <person name="Yang J."/>
            <person name="Wariss H.M."/>
            <person name="Tao L."/>
            <person name="Zhang R."/>
            <person name="Yun Q."/>
            <person name="Hollingsworth P."/>
            <person name="Dao Z."/>
            <person name="Luo G."/>
            <person name="Guo H."/>
            <person name="Ma Y."/>
            <person name="Sun W."/>
        </authorList>
    </citation>
    <scope>NUCLEOTIDE SEQUENCE [LARGE SCALE GENOMIC DNA]</scope>
    <source>
        <strain evidence="3">cv. Malutang</strain>
    </source>
</reference>
<dbReference type="EMBL" id="VAHF01000003">
    <property type="protein sequence ID" value="TXG67134.1"/>
    <property type="molecule type" value="Genomic_DNA"/>
</dbReference>
<comment type="caution">
    <text evidence="2">The sequence shown here is derived from an EMBL/GenBank/DDBJ whole genome shotgun (WGS) entry which is preliminary data.</text>
</comment>
<dbReference type="Pfam" id="PF14111">
    <property type="entry name" value="DUF4283"/>
    <property type="match status" value="1"/>
</dbReference>
<evidence type="ECO:0000313" key="2">
    <source>
        <dbReference type="EMBL" id="TXG67134.1"/>
    </source>
</evidence>
<proteinExistence type="predicted"/>
<name>A0A5C7IDK1_9ROSI</name>
<evidence type="ECO:0000259" key="1">
    <source>
        <dbReference type="Pfam" id="PF14111"/>
    </source>
</evidence>
<protein>
    <recommendedName>
        <fullName evidence="1">DUF4283 domain-containing protein</fullName>
    </recommendedName>
</protein>
<sequence>MSNKRINREAFRAVMPRIWQTNMDIEVVRDNTFLFYFCNHGDRFRVLAGGPWCFDNCLLVLEKVLEMGSFLGQPIGDLVDIDDDKVVVGEMSTLNTSLGESDKSKQRCGDMWKHVGNSLLLEKKKDNVSRERWECAPKPRPSEESSSWPSVSGIEKVNWSCEELDVLPIPSSDGPNHAQQIMPIHSFEAGLHQVVLEGPNMRSEDGQNLDQAQQIMPFYGDHLPISIGGRDWQVGKMASPSSQSKNRVFETHQEVEREKVVVEFKKNAGNSKVLLREKCLVLMLENVEMTSP</sequence>
<dbReference type="AlphaFoldDB" id="A0A5C7IDK1"/>